<accession>A0A4Z1H1W4</accession>
<reference evidence="2 3" key="1">
    <citation type="submission" date="2017-12" db="EMBL/GenBank/DDBJ databases">
        <title>Comparative genomics of Botrytis spp.</title>
        <authorList>
            <person name="Valero-Jimenez C.A."/>
            <person name="Tapia P."/>
            <person name="Veloso J."/>
            <person name="Silva-Moreno E."/>
            <person name="Staats M."/>
            <person name="Valdes J.H."/>
            <person name="Van Kan J.A.L."/>
        </authorList>
    </citation>
    <scope>NUCLEOTIDE SEQUENCE [LARGE SCALE GENOMIC DNA]</scope>
    <source>
        <strain evidence="2 3">Bh0001</strain>
    </source>
</reference>
<evidence type="ECO:0000256" key="1">
    <source>
        <dbReference type="SAM" id="MobiDB-lite"/>
    </source>
</evidence>
<dbReference type="EMBL" id="PQXK01000005">
    <property type="protein sequence ID" value="TGO42848.1"/>
    <property type="molecule type" value="Genomic_DNA"/>
</dbReference>
<proteinExistence type="predicted"/>
<protein>
    <submittedName>
        <fullName evidence="2">Uncharacterized protein</fullName>
    </submittedName>
</protein>
<organism evidence="2 3">
    <name type="scientific">Botrytis hyacinthi</name>
    <dbReference type="NCBI Taxonomy" id="278943"/>
    <lineage>
        <taxon>Eukaryota</taxon>
        <taxon>Fungi</taxon>
        <taxon>Dikarya</taxon>
        <taxon>Ascomycota</taxon>
        <taxon>Pezizomycotina</taxon>
        <taxon>Leotiomycetes</taxon>
        <taxon>Helotiales</taxon>
        <taxon>Sclerotiniaceae</taxon>
        <taxon>Botrytis</taxon>
    </lineage>
</organism>
<feature type="compositionally biased region" description="Basic and acidic residues" evidence="1">
    <location>
        <begin position="105"/>
        <end position="137"/>
    </location>
</feature>
<gene>
    <name evidence="2" type="ORF">BHYA_0005g01140</name>
</gene>
<dbReference type="AlphaFoldDB" id="A0A4Z1H1W4"/>
<evidence type="ECO:0000313" key="2">
    <source>
        <dbReference type="EMBL" id="TGO42848.1"/>
    </source>
</evidence>
<dbReference type="Proteomes" id="UP000297814">
    <property type="component" value="Unassembled WGS sequence"/>
</dbReference>
<keyword evidence="3" id="KW-1185">Reference proteome</keyword>
<evidence type="ECO:0000313" key="3">
    <source>
        <dbReference type="Proteomes" id="UP000297814"/>
    </source>
</evidence>
<comment type="caution">
    <text evidence="2">The sequence shown here is derived from an EMBL/GenBank/DDBJ whole genome shotgun (WGS) entry which is preliminary data.</text>
</comment>
<feature type="region of interest" description="Disordered" evidence="1">
    <location>
        <begin position="104"/>
        <end position="146"/>
    </location>
</feature>
<name>A0A4Z1H1W4_9HELO</name>
<sequence>MVASVTARCPTTISDHFDLEWQYQGALARSKETILDTDKLYDINKEYNEYIKSGRIRSSDSKTFEDLMKRLETWSKVDGTRSTAASKMLTPEFIRNHSGLANNRILKDRMKIEEKKNKSEAKEKETPGEKTHRERSTSPKSRSSRR</sequence>